<proteinExistence type="predicted"/>
<protein>
    <submittedName>
        <fullName evidence="2">Transposase</fullName>
    </submittedName>
</protein>
<dbReference type="EMBL" id="AP017928">
    <property type="protein sequence ID" value="BBA33804.1"/>
    <property type="molecule type" value="Genomic_DNA"/>
</dbReference>
<gene>
    <name evidence="2" type="ORF">sS8_1850</name>
</gene>
<dbReference type="InterPro" id="IPR004291">
    <property type="entry name" value="Transposase_IS66_central"/>
</dbReference>
<dbReference type="InterPro" id="IPR052344">
    <property type="entry name" value="Transposase-related"/>
</dbReference>
<dbReference type="PANTHER" id="PTHR33678">
    <property type="entry name" value="BLL1576 PROTEIN"/>
    <property type="match status" value="1"/>
</dbReference>
<reference evidence="2 3" key="1">
    <citation type="submission" date="2016-12" db="EMBL/GenBank/DDBJ databases">
        <title>Genome sequencing of Methylocaldum marinum.</title>
        <authorList>
            <person name="Takeuchi M."/>
            <person name="Kamagata Y."/>
            <person name="Hiraoka S."/>
            <person name="Oshima K."/>
            <person name="Hattori M."/>
            <person name="Iwasaki W."/>
        </authorList>
    </citation>
    <scope>NUCLEOTIDE SEQUENCE [LARGE SCALE GENOMIC DNA]</scope>
    <source>
        <strain evidence="2 3">S8</strain>
    </source>
</reference>
<feature type="domain" description="Transposase IS66 central" evidence="1">
    <location>
        <begin position="1"/>
        <end position="143"/>
    </location>
</feature>
<keyword evidence="3" id="KW-1185">Reference proteome</keyword>
<name>A0A250KQH9_9GAMM</name>
<dbReference type="RefSeq" id="WP_119629355.1">
    <property type="nucleotide sequence ID" value="NZ_AP017928.1"/>
</dbReference>
<accession>A0A250KQH9</accession>
<dbReference type="Pfam" id="PF03050">
    <property type="entry name" value="DDE_Tnp_IS66"/>
    <property type="match status" value="1"/>
</dbReference>
<organism evidence="2 3">
    <name type="scientific">Methylocaldum marinum</name>
    <dbReference type="NCBI Taxonomy" id="1432792"/>
    <lineage>
        <taxon>Bacteria</taxon>
        <taxon>Pseudomonadati</taxon>
        <taxon>Pseudomonadota</taxon>
        <taxon>Gammaproteobacteria</taxon>
        <taxon>Methylococcales</taxon>
        <taxon>Methylococcaceae</taxon>
        <taxon>Methylocaldum</taxon>
    </lineage>
</organism>
<evidence type="ECO:0000313" key="2">
    <source>
        <dbReference type="EMBL" id="BBA33804.1"/>
    </source>
</evidence>
<evidence type="ECO:0000313" key="3">
    <source>
        <dbReference type="Proteomes" id="UP000266313"/>
    </source>
</evidence>
<dbReference type="KEGG" id="mmai:sS8_1850"/>
<dbReference type="PANTHER" id="PTHR33678:SF2">
    <property type="match status" value="1"/>
</dbReference>
<dbReference type="Proteomes" id="UP000266313">
    <property type="component" value="Chromosome"/>
</dbReference>
<dbReference type="AlphaFoldDB" id="A0A250KQH9"/>
<evidence type="ECO:0000259" key="1">
    <source>
        <dbReference type="Pfam" id="PF03050"/>
    </source>
</evidence>
<sequence length="174" mass="20159">MCNAHLLRELRYFEEATDGHRWPIRLREILVEGKKAVEAAQAEGLSKVDAATIRSLLADYDRWINLGLWVFPERPKEPGQKGRPKQEPATNLLRRRRDFRTEVWHFLHDFRVPFDNNLAERLVRPVKVKLKMAGGFRALGGAEAFCIIRSLWETHRRQGINPFSTLRTAFAGAE</sequence>
<dbReference type="OrthoDB" id="9775820at2"/>